<protein>
    <submittedName>
        <fullName evidence="4">Bifunctional DNA primase/polymerase, N-terminal</fullName>
    </submittedName>
</protein>
<evidence type="ECO:0000313" key="4">
    <source>
        <dbReference type="EMBL" id="SER92545.1"/>
    </source>
</evidence>
<proteinExistence type="predicted"/>
<dbReference type="InterPro" id="IPR015330">
    <property type="entry name" value="DNA_primase/pol_bifunc_N"/>
</dbReference>
<name>A0A1H9T5M1_9ACTN</name>
<dbReference type="CDD" id="cd04859">
    <property type="entry name" value="Prim_Pol"/>
    <property type="match status" value="1"/>
</dbReference>
<dbReference type="OrthoDB" id="3218228at2"/>
<reference evidence="4 5" key="1">
    <citation type="submission" date="2016-10" db="EMBL/GenBank/DDBJ databases">
        <authorList>
            <person name="de Groot N.N."/>
        </authorList>
    </citation>
    <scope>NUCLEOTIDE SEQUENCE [LARGE SCALE GENOMIC DNA]</scope>
    <source>
        <strain evidence="4 5">DSM 16859</strain>
    </source>
</reference>
<organism evidence="4 5">
    <name type="scientific">Propionibacterium cyclohexanicum</name>
    <dbReference type="NCBI Taxonomy" id="64702"/>
    <lineage>
        <taxon>Bacteria</taxon>
        <taxon>Bacillati</taxon>
        <taxon>Actinomycetota</taxon>
        <taxon>Actinomycetes</taxon>
        <taxon>Propionibacteriales</taxon>
        <taxon>Propionibacteriaceae</taxon>
        <taxon>Propionibacterium</taxon>
    </lineage>
</organism>
<feature type="domain" description="Primase C-terminal 1" evidence="2">
    <location>
        <begin position="210"/>
        <end position="273"/>
    </location>
</feature>
<dbReference type="EMBL" id="FOGZ01000019">
    <property type="protein sequence ID" value="SER92545.1"/>
    <property type="molecule type" value="Genomic_DNA"/>
</dbReference>
<dbReference type="RefSeq" id="WP_091970330.1">
    <property type="nucleotide sequence ID" value="NZ_FOGZ01000019.1"/>
</dbReference>
<evidence type="ECO:0000313" key="5">
    <source>
        <dbReference type="Proteomes" id="UP000198815"/>
    </source>
</evidence>
<evidence type="ECO:0000259" key="3">
    <source>
        <dbReference type="SMART" id="SM00943"/>
    </source>
</evidence>
<dbReference type="InterPro" id="IPR014820">
    <property type="entry name" value="PriCT_1"/>
</dbReference>
<dbReference type="Proteomes" id="UP000198815">
    <property type="component" value="Unassembled WGS sequence"/>
</dbReference>
<gene>
    <name evidence="4" type="ORF">SAMN05443377_1198</name>
</gene>
<accession>A0A1H9T5M1</accession>
<evidence type="ECO:0000259" key="2">
    <source>
        <dbReference type="SMART" id="SM00942"/>
    </source>
</evidence>
<dbReference type="AlphaFoldDB" id="A0A1H9T5M1"/>
<feature type="region of interest" description="Disordered" evidence="1">
    <location>
        <begin position="276"/>
        <end position="299"/>
    </location>
</feature>
<dbReference type="SUPFAM" id="SSF56747">
    <property type="entry name" value="Prim-pol domain"/>
    <property type="match status" value="1"/>
</dbReference>
<dbReference type="SMART" id="SM00942">
    <property type="entry name" value="PriCT_1"/>
    <property type="match status" value="1"/>
</dbReference>
<dbReference type="SMART" id="SM00943">
    <property type="entry name" value="Prim-Pol"/>
    <property type="match status" value="1"/>
</dbReference>
<feature type="domain" description="DNA primase/polymerase bifunctional N-terminal" evidence="3">
    <location>
        <begin position="19"/>
        <end position="186"/>
    </location>
</feature>
<dbReference type="Pfam" id="PF09250">
    <property type="entry name" value="Prim-Pol"/>
    <property type="match status" value="1"/>
</dbReference>
<sequence length="299" mass="31207">MDPAALFASVTGMALPRAAGVLAASGLPVFPCVPGGKRPLTSHGFQEASNDLSRVAAWWRRWPGANIGVPTGRASGLEVVDVDRKASGSGFPALHRARGAGLIAGWQAVVRTPSGGAHLYFPADPSRPQPSWQAAGPHIDFRGESGYVIVPPSHVGTGESRAGYVVAGGPDRGIAAVDAARLRDFLDPRPEPSMTRARGVIRDGDAERLAAWVALRGEGERNRGLFWAACRLAEAGVDPTVTMDALGPAAEHAGLPPREVAVTIRSAYRAALATPRAGAAYGQGEAPRRGRRVESQVLS</sequence>
<evidence type="ECO:0000256" key="1">
    <source>
        <dbReference type="SAM" id="MobiDB-lite"/>
    </source>
</evidence>
<dbReference type="STRING" id="64702.SAMN05443377_1198"/>
<feature type="compositionally biased region" description="Basic and acidic residues" evidence="1">
    <location>
        <begin position="286"/>
        <end position="299"/>
    </location>
</feature>
<keyword evidence="5" id="KW-1185">Reference proteome</keyword>